<gene>
    <name evidence="1" type="ORF">COR51_16250</name>
</gene>
<reference evidence="1 2" key="1">
    <citation type="submission" date="2018-03" db="EMBL/GenBank/DDBJ databases">
        <title>Genetic Diversity and Phenotypic Plasticity of AHL Mediated Quorum Sensing in Environmental Strains of Vibrio mediterranei.</title>
        <authorList>
            <person name="Lantoine F."/>
            <person name="Vouve F."/>
        </authorList>
    </citation>
    <scope>NUCLEOTIDE SEQUENCE [LARGE SCALE GENOMIC DNA]</scope>
    <source>
        <strain evidence="1 2">17LN0615E</strain>
    </source>
</reference>
<evidence type="ECO:0000313" key="2">
    <source>
        <dbReference type="Proteomes" id="UP000238163"/>
    </source>
</evidence>
<accession>A0ABX5DAB3</accession>
<protein>
    <submittedName>
        <fullName evidence="1">Uncharacterized protein</fullName>
    </submittedName>
</protein>
<keyword evidence="2" id="KW-1185">Reference proteome</keyword>
<organism evidence="1 2">
    <name type="scientific">Vibrio mediterranei</name>
    <dbReference type="NCBI Taxonomy" id="689"/>
    <lineage>
        <taxon>Bacteria</taxon>
        <taxon>Pseudomonadati</taxon>
        <taxon>Pseudomonadota</taxon>
        <taxon>Gammaproteobacteria</taxon>
        <taxon>Vibrionales</taxon>
        <taxon>Vibrionaceae</taxon>
        <taxon>Vibrio</taxon>
    </lineage>
</organism>
<dbReference type="RefSeq" id="WP_096444107.1">
    <property type="nucleotide sequence ID" value="NZ_NWTN01000011.1"/>
</dbReference>
<dbReference type="EMBL" id="NWTN01000011">
    <property type="protein sequence ID" value="PRQ66487.1"/>
    <property type="molecule type" value="Genomic_DNA"/>
</dbReference>
<comment type="caution">
    <text evidence="1">The sequence shown here is derived from an EMBL/GenBank/DDBJ whole genome shotgun (WGS) entry which is preliminary data.</text>
</comment>
<proteinExistence type="predicted"/>
<dbReference type="Proteomes" id="UP000238163">
    <property type="component" value="Unassembled WGS sequence"/>
</dbReference>
<evidence type="ECO:0000313" key="1">
    <source>
        <dbReference type="EMBL" id="PRQ66487.1"/>
    </source>
</evidence>
<sequence>MQVNCSITHTLNESATDEELNALLQLTGSQLLAPSQRKAIEVFISRKSIENFLRRKEGREQILNN</sequence>
<name>A0ABX5DAB3_9VIBR</name>